<organism evidence="6">
    <name type="scientific">Physcomitrium patens</name>
    <name type="common">Spreading-leaved earth moss</name>
    <name type="synonym">Physcomitrella patens</name>
    <dbReference type="NCBI Taxonomy" id="3218"/>
    <lineage>
        <taxon>Eukaryota</taxon>
        <taxon>Viridiplantae</taxon>
        <taxon>Streptophyta</taxon>
        <taxon>Embryophyta</taxon>
        <taxon>Bryophyta</taxon>
        <taxon>Bryophytina</taxon>
        <taxon>Bryopsida</taxon>
        <taxon>Funariidae</taxon>
        <taxon>Funariales</taxon>
        <taxon>Funariaceae</taxon>
        <taxon>Physcomitrium</taxon>
    </lineage>
</organism>
<evidence type="ECO:0000256" key="3">
    <source>
        <dbReference type="PROSITE-ProRule" id="PRU00176"/>
    </source>
</evidence>
<sequence length="333" mass="38908">MGSRARPSIPQREEENRGIPCLLAFLFTPSKPVAPLLLLLSRRRRLLLLLCYHHRCHRLTSRELRDWNGCVIFIFILFLVLLERRKWKVTSSSSYFGEQKMAAKIRPVYCGNFEYDARQSEIERLFKEYGRVERVDMKTGFSFIYMEDERDAEDAIRHLDNMEFGRQRRRLSVEWAKQGDGAIRRREDARRNNTKLRPSKTLFVVNFDPINTRVRDLERHFEPYGKLVRVQIRKNFGFVQYETQDEATKALESTNMSKVMDRVITVEYAAREDGEPPSSGRGGSPSRYRGSSRGSPSYGRDRSPVRGSGRNRSPPARGRSRSPDYRPYAGSRR</sequence>
<dbReference type="Proteomes" id="UP000006727">
    <property type="component" value="Chromosome 16"/>
</dbReference>
<reference evidence="6 8" key="1">
    <citation type="journal article" date="2008" name="Science">
        <title>The Physcomitrella genome reveals evolutionary insights into the conquest of land by plants.</title>
        <authorList>
            <person name="Rensing S."/>
            <person name="Lang D."/>
            <person name="Zimmer A."/>
            <person name="Terry A."/>
            <person name="Salamov A."/>
            <person name="Shapiro H."/>
            <person name="Nishiyama T."/>
            <person name="Perroud P.-F."/>
            <person name="Lindquist E."/>
            <person name="Kamisugi Y."/>
            <person name="Tanahashi T."/>
            <person name="Sakakibara K."/>
            <person name="Fujita T."/>
            <person name="Oishi K."/>
            <person name="Shin-I T."/>
            <person name="Kuroki Y."/>
            <person name="Toyoda A."/>
            <person name="Suzuki Y."/>
            <person name="Hashimoto A."/>
            <person name="Yamaguchi K."/>
            <person name="Sugano A."/>
            <person name="Kohara Y."/>
            <person name="Fujiyama A."/>
            <person name="Anterola A."/>
            <person name="Aoki S."/>
            <person name="Ashton N."/>
            <person name="Barbazuk W.B."/>
            <person name="Barker E."/>
            <person name="Bennetzen J."/>
            <person name="Bezanilla M."/>
            <person name="Blankenship R."/>
            <person name="Cho S.H."/>
            <person name="Dutcher S."/>
            <person name="Estelle M."/>
            <person name="Fawcett J.A."/>
            <person name="Gundlach H."/>
            <person name="Hanada K."/>
            <person name="Heyl A."/>
            <person name="Hicks K.A."/>
            <person name="Hugh J."/>
            <person name="Lohr M."/>
            <person name="Mayer K."/>
            <person name="Melkozernov A."/>
            <person name="Murata T."/>
            <person name="Nelson D."/>
            <person name="Pils B."/>
            <person name="Prigge M."/>
            <person name="Reiss B."/>
            <person name="Renner T."/>
            <person name="Rombauts S."/>
            <person name="Rushton P."/>
            <person name="Sanderfoot A."/>
            <person name="Schween G."/>
            <person name="Shiu S.-H."/>
            <person name="Stueber K."/>
            <person name="Theodoulou F.L."/>
            <person name="Tu H."/>
            <person name="Van de Peer Y."/>
            <person name="Verrier P.J."/>
            <person name="Waters E."/>
            <person name="Wood A."/>
            <person name="Yang L."/>
            <person name="Cove D."/>
            <person name="Cuming A."/>
            <person name="Hasebe M."/>
            <person name="Lucas S."/>
            <person name="Mishler D.B."/>
            <person name="Reski R."/>
            <person name="Grigoriev I."/>
            <person name="Quatrano R.S."/>
            <person name="Boore J.L."/>
        </authorList>
    </citation>
    <scope>NUCLEOTIDE SEQUENCE [LARGE SCALE GENOMIC DNA]</scope>
    <source>
        <strain evidence="7 8">cv. Gransden 2004</strain>
    </source>
</reference>
<feature type="domain" description="RRM" evidence="5">
    <location>
        <begin position="200"/>
        <end position="271"/>
    </location>
</feature>
<feature type="region of interest" description="Disordered" evidence="4">
    <location>
        <begin position="269"/>
        <end position="333"/>
    </location>
</feature>
<evidence type="ECO:0000313" key="6">
    <source>
        <dbReference type="EMBL" id="PNR37183.1"/>
    </source>
</evidence>
<dbReference type="PaxDb" id="3218-PP1S144_89V6.2"/>
<evidence type="ECO:0000259" key="5">
    <source>
        <dbReference type="PROSITE" id="PS50102"/>
    </source>
</evidence>
<dbReference type="GO" id="GO:0000381">
    <property type="term" value="P:regulation of alternative mRNA splicing, via spliceosome"/>
    <property type="evidence" value="ECO:0000318"/>
    <property type="project" value="GO_Central"/>
</dbReference>
<dbReference type="Gramene" id="Pp3c16_1000V3.1">
    <property type="protein sequence ID" value="Pp3c16_1000V3.1"/>
    <property type="gene ID" value="Pp3c16_1000"/>
</dbReference>
<keyword evidence="1" id="KW-0507">mRNA processing</keyword>
<gene>
    <name evidence="6" type="ORF">PHYPA_020290</name>
</gene>
<dbReference type="GO" id="GO:0006397">
    <property type="term" value="P:mRNA processing"/>
    <property type="evidence" value="ECO:0007669"/>
    <property type="project" value="UniProtKB-KW"/>
</dbReference>
<accession>A0A2K1J6M3</accession>
<protein>
    <recommendedName>
        <fullName evidence="5">RRM domain-containing protein</fullName>
    </recommendedName>
</protein>
<dbReference type="InterPro" id="IPR000504">
    <property type="entry name" value="RRM_dom"/>
</dbReference>
<dbReference type="PANTHER" id="PTHR23147">
    <property type="entry name" value="SERINE/ARGININE RICH SPLICING FACTOR"/>
    <property type="match status" value="1"/>
</dbReference>
<dbReference type="SMART" id="SM00360">
    <property type="entry name" value="RRM"/>
    <property type="match status" value="2"/>
</dbReference>
<evidence type="ECO:0000256" key="1">
    <source>
        <dbReference type="ARBA" id="ARBA00022664"/>
    </source>
</evidence>
<evidence type="ECO:0000313" key="8">
    <source>
        <dbReference type="Proteomes" id="UP000006727"/>
    </source>
</evidence>
<dbReference type="SUPFAM" id="SSF54928">
    <property type="entry name" value="RNA-binding domain, RBD"/>
    <property type="match status" value="1"/>
</dbReference>
<dbReference type="InterPro" id="IPR012677">
    <property type="entry name" value="Nucleotide-bd_a/b_plait_sf"/>
</dbReference>
<dbReference type="AlphaFoldDB" id="A0A2K1J6M3"/>
<feature type="compositionally biased region" description="Low complexity" evidence="4">
    <location>
        <begin position="276"/>
        <end position="298"/>
    </location>
</feature>
<feature type="domain" description="RRM" evidence="5">
    <location>
        <begin position="106"/>
        <end position="178"/>
    </location>
</feature>
<evidence type="ECO:0000313" key="7">
    <source>
        <dbReference type="EnsemblPlants" id="Pp3c16_1000V3.1"/>
    </source>
</evidence>
<evidence type="ECO:0000256" key="2">
    <source>
        <dbReference type="ARBA" id="ARBA00023187"/>
    </source>
</evidence>
<dbReference type="Gene3D" id="3.30.70.330">
    <property type="match status" value="2"/>
</dbReference>
<dbReference type="FunCoup" id="A0A2K1J6M3">
    <property type="interactions" value="1552"/>
</dbReference>
<keyword evidence="8" id="KW-1185">Reference proteome</keyword>
<dbReference type="GO" id="GO:0003729">
    <property type="term" value="F:mRNA binding"/>
    <property type="evidence" value="ECO:0000318"/>
    <property type="project" value="GO_Central"/>
</dbReference>
<feature type="compositionally biased region" description="Low complexity" evidence="4">
    <location>
        <begin position="306"/>
        <end position="317"/>
    </location>
</feature>
<dbReference type="EnsemblPlants" id="Pp3c16_1000V3.1">
    <property type="protein sequence ID" value="Pp3c16_1000V3.1"/>
    <property type="gene ID" value="Pp3c16_1000"/>
</dbReference>
<dbReference type="InterPro" id="IPR035979">
    <property type="entry name" value="RBD_domain_sf"/>
</dbReference>
<dbReference type="GO" id="GO:0016607">
    <property type="term" value="C:nuclear speck"/>
    <property type="evidence" value="ECO:0000318"/>
    <property type="project" value="GO_Central"/>
</dbReference>
<dbReference type="Pfam" id="PF00076">
    <property type="entry name" value="RRM_1"/>
    <property type="match status" value="2"/>
</dbReference>
<dbReference type="GO" id="GO:0008380">
    <property type="term" value="P:RNA splicing"/>
    <property type="evidence" value="ECO:0007669"/>
    <property type="project" value="UniProtKB-KW"/>
</dbReference>
<dbReference type="CDD" id="cd12234">
    <property type="entry name" value="RRM1_AtRSp31_like"/>
    <property type="match status" value="1"/>
</dbReference>
<dbReference type="EMBL" id="ABEU02000016">
    <property type="protein sequence ID" value="PNR37183.1"/>
    <property type="molecule type" value="Genomic_DNA"/>
</dbReference>
<dbReference type="InParanoid" id="A0A2K1J6M3"/>
<keyword evidence="2" id="KW-0508">mRNA splicing</keyword>
<dbReference type="PROSITE" id="PS50102">
    <property type="entry name" value="RRM"/>
    <property type="match status" value="2"/>
</dbReference>
<keyword evidence="3" id="KW-0694">RNA-binding</keyword>
<dbReference type="STRING" id="3218.A0A2K1J6M3"/>
<evidence type="ECO:0000256" key="4">
    <source>
        <dbReference type="SAM" id="MobiDB-lite"/>
    </source>
</evidence>
<dbReference type="InterPro" id="IPR050907">
    <property type="entry name" value="SRSF"/>
</dbReference>
<reference evidence="6 8" key="2">
    <citation type="journal article" date="2018" name="Plant J.">
        <title>The Physcomitrella patens chromosome-scale assembly reveals moss genome structure and evolution.</title>
        <authorList>
            <person name="Lang D."/>
            <person name="Ullrich K.K."/>
            <person name="Murat F."/>
            <person name="Fuchs J."/>
            <person name="Jenkins J."/>
            <person name="Haas F.B."/>
            <person name="Piednoel M."/>
            <person name="Gundlach H."/>
            <person name="Van Bel M."/>
            <person name="Meyberg R."/>
            <person name="Vives C."/>
            <person name="Morata J."/>
            <person name="Symeonidi A."/>
            <person name="Hiss M."/>
            <person name="Muchero W."/>
            <person name="Kamisugi Y."/>
            <person name="Saleh O."/>
            <person name="Blanc G."/>
            <person name="Decker E.L."/>
            <person name="van Gessel N."/>
            <person name="Grimwood J."/>
            <person name="Hayes R.D."/>
            <person name="Graham S.W."/>
            <person name="Gunter L.E."/>
            <person name="McDaniel S.F."/>
            <person name="Hoernstein S.N.W."/>
            <person name="Larsson A."/>
            <person name="Li F.W."/>
            <person name="Perroud P.F."/>
            <person name="Phillips J."/>
            <person name="Ranjan P."/>
            <person name="Rokshar D.S."/>
            <person name="Rothfels C.J."/>
            <person name="Schneider L."/>
            <person name="Shu S."/>
            <person name="Stevenson D.W."/>
            <person name="Thummler F."/>
            <person name="Tillich M."/>
            <person name="Villarreal Aguilar J.C."/>
            <person name="Widiez T."/>
            <person name="Wong G.K."/>
            <person name="Wymore A."/>
            <person name="Zhang Y."/>
            <person name="Zimmer A.D."/>
            <person name="Quatrano R.S."/>
            <person name="Mayer K.F.X."/>
            <person name="Goodstein D."/>
            <person name="Casacuberta J.M."/>
            <person name="Vandepoele K."/>
            <person name="Reski R."/>
            <person name="Cuming A.C."/>
            <person name="Tuskan G.A."/>
            <person name="Maumus F."/>
            <person name="Salse J."/>
            <person name="Schmutz J."/>
            <person name="Rensing S.A."/>
        </authorList>
    </citation>
    <scope>NUCLEOTIDE SEQUENCE [LARGE SCALE GENOMIC DNA]</scope>
    <source>
        <strain evidence="7 8">cv. Gransden 2004</strain>
    </source>
</reference>
<reference evidence="7" key="3">
    <citation type="submission" date="2020-12" db="UniProtKB">
        <authorList>
            <consortium name="EnsemblPlants"/>
        </authorList>
    </citation>
    <scope>IDENTIFICATION</scope>
</reference>
<name>A0A2K1J6M3_PHYPA</name>
<proteinExistence type="predicted"/>